<protein>
    <submittedName>
        <fullName evidence="1">Uncharacterized protein</fullName>
    </submittedName>
</protein>
<keyword evidence="2" id="KW-1185">Reference proteome</keyword>
<reference evidence="2" key="1">
    <citation type="journal article" date="2023" name="Front. Plant Sci.">
        <title>Chromosomal-level genome assembly of Melastoma candidum provides insights into trichome evolution.</title>
        <authorList>
            <person name="Zhong Y."/>
            <person name="Wu W."/>
            <person name="Sun C."/>
            <person name="Zou P."/>
            <person name="Liu Y."/>
            <person name="Dai S."/>
            <person name="Zhou R."/>
        </authorList>
    </citation>
    <scope>NUCLEOTIDE SEQUENCE [LARGE SCALE GENOMIC DNA]</scope>
</reference>
<comment type="caution">
    <text evidence="1">The sequence shown here is derived from an EMBL/GenBank/DDBJ whole genome shotgun (WGS) entry which is preliminary data.</text>
</comment>
<gene>
    <name evidence="1" type="ORF">MLD38_034756</name>
</gene>
<proteinExistence type="predicted"/>
<name>A0ACB9MEV2_9MYRT</name>
<evidence type="ECO:0000313" key="1">
    <source>
        <dbReference type="EMBL" id="KAI4321365.1"/>
    </source>
</evidence>
<dbReference type="Proteomes" id="UP001057402">
    <property type="component" value="Chromosome 10"/>
</dbReference>
<evidence type="ECO:0000313" key="2">
    <source>
        <dbReference type="Proteomes" id="UP001057402"/>
    </source>
</evidence>
<accession>A0ACB9MEV2</accession>
<sequence>MQQVMRRLLYPSPTATATASFCSPAAASTPNTTNNKKSLVFLGSPQVSAIVLEALFDASASPHSSFQVAAIVTQPPARRDRGKKLLPSPVAQFALQRGFSPQLIFTPERASEDSFLGSLRALQPEICVTAAYGNILPRKFLNIPPLGTVNIHPSLLPLYRGAAPVQRALQDGVKETGVSLAFTVRALDSGPVIASHRVDIDNQIKAPDLLDFLFHEGSKLLVRELPSLLDGSAQKKAKPQDEGKATLAPKIMAEESWLHFNEQASVLHNKVGLIEIKDNNIDFIAFNRGALLIPCGGSTVLEVLEVQLPGKKVVSAAAFWNGLRGRTLKLLPQEEMCLKEKHVQSTQGLNS</sequence>
<dbReference type="EMBL" id="CM042889">
    <property type="protein sequence ID" value="KAI4321365.1"/>
    <property type="molecule type" value="Genomic_DNA"/>
</dbReference>
<organism evidence="1 2">
    <name type="scientific">Melastoma candidum</name>
    <dbReference type="NCBI Taxonomy" id="119954"/>
    <lineage>
        <taxon>Eukaryota</taxon>
        <taxon>Viridiplantae</taxon>
        <taxon>Streptophyta</taxon>
        <taxon>Embryophyta</taxon>
        <taxon>Tracheophyta</taxon>
        <taxon>Spermatophyta</taxon>
        <taxon>Magnoliopsida</taxon>
        <taxon>eudicotyledons</taxon>
        <taxon>Gunneridae</taxon>
        <taxon>Pentapetalae</taxon>
        <taxon>rosids</taxon>
        <taxon>malvids</taxon>
        <taxon>Myrtales</taxon>
        <taxon>Melastomataceae</taxon>
        <taxon>Melastomatoideae</taxon>
        <taxon>Melastomateae</taxon>
        <taxon>Melastoma</taxon>
    </lineage>
</organism>